<dbReference type="Pfam" id="PF00060">
    <property type="entry name" value="Lig_chan"/>
    <property type="match status" value="1"/>
</dbReference>
<feature type="transmembrane region" description="Helical" evidence="14">
    <location>
        <begin position="647"/>
        <end position="667"/>
    </location>
</feature>
<dbReference type="SMART" id="SM00079">
    <property type="entry name" value="PBPe"/>
    <property type="match status" value="1"/>
</dbReference>
<feature type="chain" id="PRO_5044021523" description="Glutamate receptor" evidence="15">
    <location>
        <begin position="31"/>
        <end position="903"/>
    </location>
</feature>
<comment type="function">
    <text evidence="13">Glutamate-gated receptor that probably acts as non-selective cation channel.</text>
</comment>
<keyword evidence="11 13" id="KW-1071">Ligand-gated ion channel</keyword>
<dbReference type="SUPFAM" id="SSF53850">
    <property type="entry name" value="Periplasmic binding protein-like II"/>
    <property type="match status" value="1"/>
</dbReference>
<keyword evidence="10" id="KW-0325">Glycoprotein</keyword>
<proteinExistence type="inferred from homology"/>
<reference evidence="17" key="1">
    <citation type="submission" date="2023-03" db="EMBL/GenBank/DDBJ databases">
        <authorList>
            <person name="Julca I."/>
        </authorList>
    </citation>
    <scope>NUCLEOTIDE SEQUENCE</scope>
</reference>
<gene>
    <name evidence="17" type="ORF">OLC1_LOCUS20025</name>
</gene>
<feature type="transmembrane region" description="Helical" evidence="14">
    <location>
        <begin position="586"/>
        <end position="604"/>
    </location>
</feature>
<evidence type="ECO:0000259" key="16">
    <source>
        <dbReference type="SMART" id="SM00079"/>
    </source>
</evidence>
<dbReference type="Pfam" id="PF01094">
    <property type="entry name" value="ANF_receptor"/>
    <property type="match status" value="1"/>
</dbReference>
<dbReference type="Gene3D" id="1.10.287.70">
    <property type="match status" value="1"/>
</dbReference>
<dbReference type="CDD" id="cd19990">
    <property type="entry name" value="PBP1_GABAb_receptor_plant"/>
    <property type="match status" value="1"/>
</dbReference>
<dbReference type="InterPro" id="IPR017103">
    <property type="entry name" value="Iontropic_Glu_rcpt_pln"/>
</dbReference>
<evidence type="ECO:0000256" key="8">
    <source>
        <dbReference type="ARBA" id="ARBA00023136"/>
    </source>
</evidence>
<dbReference type="InterPro" id="IPR001828">
    <property type="entry name" value="ANF_lig-bd_rcpt"/>
</dbReference>
<dbReference type="GO" id="GO:0016020">
    <property type="term" value="C:membrane"/>
    <property type="evidence" value="ECO:0007669"/>
    <property type="project" value="UniProtKB-SubCell"/>
</dbReference>
<evidence type="ECO:0000256" key="3">
    <source>
        <dbReference type="ARBA" id="ARBA00022448"/>
    </source>
</evidence>
<sequence length="903" mass="101039">MEKPTFPFLKHPVLFLIVSLLLLAAHEIFAEGVFPVSDDSDGNGMTVLQHNQNVFNVGVVIDMGSWIGESVHSCVEMAISDFYASKQNRLKIRLVLHARDSRGDPLHAISSARDLLENAKVQSLIIGPETIPETIYLGGLGSKAKVPVFTFSPILSSPGDKFPFLVQINQDETLQFKAIANILSWHQWKSVSLIFEDTDNGRNSIPYLVGSLQERSIRVSHRTFISPFSTYDQILDELHKLAFQKQTNFIVHLSPSITYRLFSMAKRLGMMREGYAWIVTDKAMNHIRSANQEDLETMQGVVGLRAYIPSSSKLQDFNFRWKKEFYRKNSNPFVESGEIDVLGIWAYDTIWALAESIQTLRHGEQLLDGISGKRISGLSGEFQILDGRLHSEAFEIVNVIGKGERRVGMWTLKHDKVVKGRSPSSTSSSEIVGLDEAIMWPGFTKASPRGLLMANGQNLRIAVLNNAGFPQFVSVNRDNLTNTTRITGFCVDVFYAVINSLSYQVGFDLIPWVYRNGSNLGSYTDLINKLYDENFDGIIGDVTITYNRSLNVDFTVTYTDIGLGMITKRENGDDIWLFWKPLQLDLWVATIVAFIVVGFSVGYFERPTNPEFKEGSVANQAGKMLYFGFSTLFYAQREKLTSNLSRLVVIVWLFTVLILVATYTATLTSMVTLQKIQQGPAGEYYVGTHLNSFLGSDRVVNNTNFVDDRLQYYSSPDEYVDALSKGFKKGGVVAIIDEIPYLKVFLAKYGDEYAMVSTRSTTNGFGFAFGKTHGQLVSDMSQAIMKLREEGRLAMMENTWFNSGSPSSSFMDEAGKHAASKPNILSLRSFGGLFFMSFSSIVIGILIRLGSYVLKNLPKFFSVLKKIIKAVQHRVLLAMEHMRNRIATTAAILSQSPVSPANE</sequence>
<name>A0AAV1E0C7_OLDCO</name>
<keyword evidence="5 15" id="KW-0732">Signal</keyword>
<dbReference type="Pfam" id="PF10613">
    <property type="entry name" value="Lig_chan-Glu_bd"/>
    <property type="match status" value="1"/>
</dbReference>
<evidence type="ECO:0000256" key="10">
    <source>
        <dbReference type="ARBA" id="ARBA00023180"/>
    </source>
</evidence>
<dbReference type="Gene3D" id="3.40.50.2300">
    <property type="match status" value="3"/>
</dbReference>
<protein>
    <recommendedName>
        <fullName evidence="13">Glutamate receptor</fullName>
    </recommendedName>
</protein>
<evidence type="ECO:0000256" key="9">
    <source>
        <dbReference type="ARBA" id="ARBA00023170"/>
    </source>
</evidence>
<evidence type="ECO:0000313" key="18">
    <source>
        <dbReference type="Proteomes" id="UP001161247"/>
    </source>
</evidence>
<evidence type="ECO:0000256" key="4">
    <source>
        <dbReference type="ARBA" id="ARBA00022692"/>
    </source>
</evidence>
<dbReference type="Gene3D" id="3.40.190.10">
    <property type="entry name" value="Periplasmic binding protein-like II"/>
    <property type="match status" value="3"/>
</dbReference>
<evidence type="ECO:0000313" key="17">
    <source>
        <dbReference type="EMBL" id="CAI9112922.1"/>
    </source>
</evidence>
<keyword evidence="3 13" id="KW-0813">Transport</keyword>
<dbReference type="PIRSF" id="PIRSF037090">
    <property type="entry name" value="Iontro_Glu-like_rcpt_pln"/>
    <property type="match status" value="1"/>
</dbReference>
<dbReference type="Proteomes" id="UP001161247">
    <property type="component" value="Chromosome 7"/>
</dbReference>
<comment type="similarity">
    <text evidence="2 13">Belongs to the glutamate-gated ion channel (TC 1.A.10.1) family.</text>
</comment>
<evidence type="ECO:0000256" key="2">
    <source>
        <dbReference type="ARBA" id="ARBA00008685"/>
    </source>
</evidence>
<evidence type="ECO:0000256" key="6">
    <source>
        <dbReference type="ARBA" id="ARBA00022989"/>
    </source>
</evidence>
<evidence type="ECO:0000256" key="1">
    <source>
        <dbReference type="ARBA" id="ARBA00004141"/>
    </source>
</evidence>
<comment type="subcellular location">
    <subcellularLocation>
        <location evidence="1">Membrane</location>
        <topology evidence="1">Multi-pass membrane protein</topology>
    </subcellularLocation>
</comment>
<evidence type="ECO:0000256" key="14">
    <source>
        <dbReference type="SAM" id="Phobius"/>
    </source>
</evidence>
<accession>A0AAV1E0C7</accession>
<dbReference type="SUPFAM" id="SSF53822">
    <property type="entry name" value="Periplasmic binding protein-like I"/>
    <property type="match status" value="1"/>
</dbReference>
<dbReference type="PANTHER" id="PTHR34836">
    <property type="entry name" value="OS06G0188250 PROTEIN"/>
    <property type="match status" value="1"/>
</dbReference>
<feature type="signal peptide" evidence="15">
    <location>
        <begin position="1"/>
        <end position="30"/>
    </location>
</feature>
<keyword evidence="9 13" id="KW-0675">Receptor</keyword>
<keyword evidence="8 13" id="KW-0472">Membrane</keyword>
<dbReference type="InterPro" id="IPR028082">
    <property type="entry name" value="Peripla_BP_I"/>
</dbReference>
<dbReference type="GO" id="GO:0015276">
    <property type="term" value="F:ligand-gated monoatomic ion channel activity"/>
    <property type="evidence" value="ECO:0007669"/>
    <property type="project" value="InterPro"/>
</dbReference>
<dbReference type="AlphaFoldDB" id="A0AAV1E0C7"/>
<dbReference type="InterPro" id="IPR015683">
    <property type="entry name" value="Ionotropic_Glu_rcpt"/>
</dbReference>
<keyword evidence="6 14" id="KW-1133">Transmembrane helix</keyword>
<dbReference type="InterPro" id="IPR019594">
    <property type="entry name" value="Glu/Gly-bd"/>
</dbReference>
<dbReference type="InterPro" id="IPR001320">
    <property type="entry name" value="Iontro_rcpt_C"/>
</dbReference>
<dbReference type="EMBL" id="OX459124">
    <property type="protein sequence ID" value="CAI9112922.1"/>
    <property type="molecule type" value="Genomic_DNA"/>
</dbReference>
<evidence type="ECO:0000256" key="13">
    <source>
        <dbReference type="PIRNR" id="PIRNR037090"/>
    </source>
</evidence>
<evidence type="ECO:0000256" key="15">
    <source>
        <dbReference type="SAM" id="SignalP"/>
    </source>
</evidence>
<keyword evidence="12 13" id="KW-0407">Ion channel</keyword>
<dbReference type="FunFam" id="3.40.50.2300:FF:000081">
    <property type="entry name" value="Glutamate receptor"/>
    <property type="match status" value="1"/>
</dbReference>
<dbReference type="PANTHER" id="PTHR34836:SF6">
    <property type="entry name" value="PERIPLASMIC BINDING PROTEIN-LIKE I"/>
    <property type="match status" value="1"/>
</dbReference>
<evidence type="ECO:0000256" key="12">
    <source>
        <dbReference type="ARBA" id="ARBA00023303"/>
    </source>
</evidence>
<evidence type="ECO:0000256" key="7">
    <source>
        <dbReference type="ARBA" id="ARBA00023065"/>
    </source>
</evidence>
<evidence type="ECO:0000256" key="11">
    <source>
        <dbReference type="ARBA" id="ARBA00023286"/>
    </source>
</evidence>
<keyword evidence="7 13" id="KW-0406">Ion transport</keyword>
<dbReference type="InterPro" id="IPR044440">
    <property type="entry name" value="GABAb_receptor_plant_PBP1"/>
</dbReference>
<feature type="transmembrane region" description="Helical" evidence="14">
    <location>
        <begin position="830"/>
        <end position="854"/>
    </location>
</feature>
<keyword evidence="4 14" id="KW-0812">Transmembrane</keyword>
<feature type="domain" description="Ionotropic glutamate receptor C-terminal" evidence="16">
    <location>
        <begin position="458"/>
        <end position="803"/>
    </location>
</feature>
<evidence type="ECO:0000256" key="5">
    <source>
        <dbReference type="ARBA" id="ARBA00022729"/>
    </source>
</evidence>
<organism evidence="17 18">
    <name type="scientific">Oldenlandia corymbosa var. corymbosa</name>
    <dbReference type="NCBI Taxonomy" id="529605"/>
    <lineage>
        <taxon>Eukaryota</taxon>
        <taxon>Viridiplantae</taxon>
        <taxon>Streptophyta</taxon>
        <taxon>Embryophyta</taxon>
        <taxon>Tracheophyta</taxon>
        <taxon>Spermatophyta</taxon>
        <taxon>Magnoliopsida</taxon>
        <taxon>eudicotyledons</taxon>
        <taxon>Gunneridae</taxon>
        <taxon>Pentapetalae</taxon>
        <taxon>asterids</taxon>
        <taxon>lamiids</taxon>
        <taxon>Gentianales</taxon>
        <taxon>Rubiaceae</taxon>
        <taxon>Rubioideae</taxon>
        <taxon>Spermacoceae</taxon>
        <taxon>Hedyotis-Oldenlandia complex</taxon>
        <taxon>Oldenlandia</taxon>
    </lineage>
</organism>
<keyword evidence="18" id="KW-1185">Reference proteome</keyword>